<sequence>MKKIHKYIILGLLCLFASLEAFAQEVLISGVVKDKNDNQPLPYVSVVVRDKSGKIDSRHSISTNTDGEFTLKVPVPANVTFTYIGYEPVVRKITKEMSEMTVLMSLSENMLDETVVVGYQKKSRAAVTASVQVVEAEDLVNTPVANAMELLQGRVPGLNIQIQNGTPGGMPSFTLRGISDISITKQGEDFVLGSSAPLFVVDGIPLENIDMNSDVDASGLLSGATVSPLSMIPFENIQRMEILKDAAATSLYGSKGAYGVIIIETKRGNGPPKVSYSGNYVIKTPPRLRDVAIGNAERNMRIMQILQNDTSSYFGHNEIHNFPALADSLNPYWNNNTDWQGRFYGVTHNQTHNLSFSGGTSKFNYLINGNYYTEKGIVKNTDFNRYGLKARLGYSPNDKFEMDVNVSATFTLNSQGSGNAFTQSGVARGSSASSLLPPPSMYISASEALAAFSVDDNNVNTAYDASIRMVYKLPYEFTLDGIFGYKYNTTERETFTPGILNNNRSEWYNLSQNSYNLYARTVLARSLDFRIFRLGLRAGVEISTNKRSHNTVKLVGGGSDYIWGPGAMHSKSEGTTSFVEDENTLSFIIDPSFNLGSIGPRGERYIFTPNIRPEANSTYGKKIKWTISPSLGFKWNFSREAFADNWNQLSTGALRVSWGRTTKYRATRYDIWGTYLLGSDTYNGMPIIPIDYGLLPNDNLKPVTSTTWNLGTELSFFNSRLRFTGDLYYRQTDNQLSDIELADHNAFEKVRSIETSLVNYGFEILIGGRPLPQQSPWTLDLSLSLAMNKDVIAKLPNEARQIINSDAKIINRLGSNALANYLLVNKGVYATDEDVPVNPATGERMKAANNKNNGYVYMQAGDPIWVDVNGDYIIDDKDKVVVGNSQPRLTGGFNANLRYKSFSINTNFSFTIKRDIINKALADRFAAYGNPLSKDLNGSGAITPIEAFDFWKEDHIYAKYPNPFDYIRGGTADHQVNFFRPDQTLFMEDGSFLKINGVSISYVLPKKVLDFLRVERVQLNASVNNIYTFSKYSGVNPENVNSLGYDVSGGYPNSRNYTMGVSIDF</sequence>
<dbReference type="Gene3D" id="2.170.130.10">
    <property type="entry name" value="TonB-dependent receptor, plug domain"/>
    <property type="match status" value="1"/>
</dbReference>
<keyword evidence="8" id="KW-0798">TonB box</keyword>
<evidence type="ECO:0000313" key="13">
    <source>
        <dbReference type="Proteomes" id="UP000473905"/>
    </source>
</evidence>
<dbReference type="InterPro" id="IPR023996">
    <property type="entry name" value="TonB-dep_OMP_SusC/RagA"/>
</dbReference>
<dbReference type="InterPro" id="IPR012910">
    <property type="entry name" value="Plug_dom"/>
</dbReference>
<comment type="similarity">
    <text evidence="11">Belongs to the TonB-dependent receptor family.</text>
</comment>
<dbReference type="InterPro" id="IPR008969">
    <property type="entry name" value="CarboxyPept-like_regulatory"/>
</dbReference>
<dbReference type="PANTHER" id="PTHR32552:SF81">
    <property type="entry name" value="TONB-DEPENDENT OUTER MEMBRANE RECEPTOR"/>
    <property type="match status" value="1"/>
</dbReference>
<dbReference type="InterPro" id="IPR037066">
    <property type="entry name" value="Plug_dom_sf"/>
</dbReference>
<keyword evidence="5 11" id="KW-0812">Transmembrane</keyword>
<dbReference type="InterPro" id="IPR023997">
    <property type="entry name" value="TonB-dep_OMP_SusC/RagA_CS"/>
</dbReference>
<evidence type="ECO:0000256" key="10">
    <source>
        <dbReference type="ARBA" id="ARBA00023237"/>
    </source>
</evidence>
<evidence type="ECO:0000256" key="6">
    <source>
        <dbReference type="ARBA" id="ARBA00023004"/>
    </source>
</evidence>
<keyword evidence="3 11" id="KW-1134">Transmembrane beta strand</keyword>
<reference evidence="12 13" key="1">
    <citation type="journal article" date="2019" name="Nat. Med.">
        <title>A library of human gut bacterial isolates paired with longitudinal multiomics data enables mechanistic microbiome research.</title>
        <authorList>
            <person name="Poyet M."/>
            <person name="Groussin M."/>
            <person name="Gibbons S.M."/>
            <person name="Avila-Pacheco J."/>
            <person name="Jiang X."/>
            <person name="Kearney S.M."/>
            <person name="Perrotta A.R."/>
            <person name="Berdy B."/>
            <person name="Zhao S."/>
            <person name="Lieberman T.D."/>
            <person name="Swanson P.K."/>
            <person name="Smith M."/>
            <person name="Roesemann S."/>
            <person name="Alexander J.E."/>
            <person name="Rich S.A."/>
            <person name="Livny J."/>
            <person name="Vlamakis H."/>
            <person name="Clish C."/>
            <person name="Bullock K."/>
            <person name="Deik A."/>
            <person name="Scott J."/>
            <person name="Pierce K.A."/>
            <person name="Xavier R.J."/>
            <person name="Alm E.J."/>
        </authorList>
    </citation>
    <scope>NUCLEOTIDE SEQUENCE [LARGE SCALE GENOMIC DNA]</scope>
    <source>
        <strain evidence="12 13">BIOML-A134</strain>
    </source>
</reference>
<dbReference type="Gene3D" id="2.40.170.20">
    <property type="entry name" value="TonB-dependent receptor, beta-barrel domain"/>
    <property type="match status" value="1"/>
</dbReference>
<evidence type="ECO:0000256" key="8">
    <source>
        <dbReference type="ARBA" id="ARBA00023077"/>
    </source>
</evidence>
<evidence type="ECO:0000256" key="11">
    <source>
        <dbReference type="PROSITE-ProRule" id="PRU01360"/>
    </source>
</evidence>
<dbReference type="Proteomes" id="UP000473905">
    <property type="component" value="Unassembled WGS sequence"/>
</dbReference>
<keyword evidence="6" id="KW-0408">Iron</keyword>
<keyword evidence="2 11" id="KW-0813">Transport</keyword>
<dbReference type="EMBL" id="VWKB01000055">
    <property type="protein sequence ID" value="KAA4089491.1"/>
    <property type="molecule type" value="Genomic_DNA"/>
</dbReference>
<comment type="subcellular location">
    <subcellularLocation>
        <location evidence="1 11">Cell outer membrane</location>
        <topology evidence="1 11">Multi-pass membrane protein</topology>
    </subcellularLocation>
</comment>
<evidence type="ECO:0000256" key="4">
    <source>
        <dbReference type="ARBA" id="ARBA00022496"/>
    </source>
</evidence>
<comment type="caution">
    <text evidence="12">The sequence shown here is derived from an EMBL/GenBank/DDBJ whole genome shotgun (WGS) entry which is preliminary data.</text>
</comment>
<keyword evidence="4" id="KW-0410">Iron transport</keyword>
<dbReference type="Pfam" id="PF13715">
    <property type="entry name" value="CarbopepD_reg_2"/>
    <property type="match status" value="1"/>
</dbReference>
<dbReference type="GO" id="GO:0009279">
    <property type="term" value="C:cell outer membrane"/>
    <property type="evidence" value="ECO:0007669"/>
    <property type="project" value="UniProtKB-SubCell"/>
</dbReference>
<dbReference type="RefSeq" id="WP_004325572.1">
    <property type="nucleotide sequence ID" value="NZ_BAABYV010000001.1"/>
</dbReference>
<keyword evidence="9 11" id="KW-0472">Membrane</keyword>
<dbReference type="InterPro" id="IPR036942">
    <property type="entry name" value="Beta-barrel_TonB_sf"/>
</dbReference>
<proteinExistence type="inferred from homology"/>
<dbReference type="AlphaFoldDB" id="A0A3A9GYW8"/>
<dbReference type="Pfam" id="PF07715">
    <property type="entry name" value="Plug"/>
    <property type="match status" value="1"/>
</dbReference>
<dbReference type="InterPro" id="IPR039426">
    <property type="entry name" value="TonB-dep_rcpt-like"/>
</dbReference>
<name>A0A3A9GYW8_BACOV</name>
<dbReference type="NCBIfam" id="TIGR04057">
    <property type="entry name" value="SusC_RagA_signa"/>
    <property type="match status" value="1"/>
</dbReference>
<dbReference type="GO" id="GO:0006826">
    <property type="term" value="P:iron ion transport"/>
    <property type="evidence" value="ECO:0007669"/>
    <property type="project" value="UniProtKB-KW"/>
</dbReference>
<evidence type="ECO:0000256" key="1">
    <source>
        <dbReference type="ARBA" id="ARBA00004571"/>
    </source>
</evidence>
<gene>
    <name evidence="12" type="ORF">F3D66_27210</name>
</gene>
<keyword evidence="10 11" id="KW-0998">Cell outer membrane</keyword>
<dbReference type="SUPFAM" id="SSF56935">
    <property type="entry name" value="Porins"/>
    <property type="match status" value="1"/>
</dbReference>
<organism evidence="12 13">
    <name type="scientific">Bacteroides ovatus</name>
    <dbReference type="NCBI Taxonomy" id="28116"/>
    <lineage>
        <taxon>Bacteria</taxon>
        <taxon>Pseudomonadati</taxon>
        <taxon>Bacteroidota</taxon>
        <taxon>Bacteroidia</taxon>
        <taxon>Bacteroidales</taxon>
        <taxon>Bacteroidaceae</taxon>
        <taxon>Bacteroides</taxon>
    </lineage>
</organism>
<evidence type="ECO:0000256" key="2">
    <source>
        <dbReference type="ARBA" id="ARBA00022448"/>
    </source>
</evidence>
<dbReference type="SUPFAM" id="SSF49464">
    <property type="entry name" value="Carboxypeptidase regulatory domain-like"/>
    <property type="match status" value="1"/>
</dbReference>
<dbReference type="Gene3D" id="2.60.40.1120">
    <property type="entry name" value="Carboxypeptidase-like, regulatory domain"/>
    <property type="match status" value="1"/>
</dbReference>
<keyword evidence="7" id="KW-0406">Ion transport</keyword>
<evidence type="ECO:0000256" key="7">
    <source>
        <dbReference type="ARBA" id="ARBA00023065"/>
    </source>
</evidence>
<dbReference type="NCBIfam" id="TIGR04056">
    <property type="entry name" value="OMP_RagA_SusC"/>
    <property type="match status" value="1"/>
</dbReference>
<accession>A0A3A9GYW8</accession>
<evidence type="ECO:0000256" key="9">
    <source>
        <dbReference type="ARBA" id="ARBA00023136"/>
    </source>
</evidence>
<dbReference type="PANTHER" id="PTHR32552">
    <property type="entry name" value="FERRICHROME IRON RECEPTOR-RELATED"/>
    <property type="match status" value="1"/>
</dbReference>
<protein>
    <submittedName>
        <fullName evidence="12">SusC/RagA family TonB-linked outer membrane protein</fullName>
    </submittedName>
</protein>
<keyword evidence="13" id="KW-1185">Reference proteome</keyword>
<evidence type="ECO:0000313" key="12">
    <source>
        <dbReference type="EMBL" id="KAA4089491.1"/>
    </source>
</evidence>
<evidence type="ECO:0000256" key="5">
    <source>
        <dbReference type="ARBA" id="ARBA00022692"/>
    </source>
</evidence>
<dbReference type="PROSITE" id="PS52016">
    <property type="entry name" value="TONB_DEPENDENT_REC_3"/>
    <property type="match status" value="1"/>
</dbReference>
<evidence type="ECO:0000256" key="3">
    <source>
        <dbReference type="ARBA" id="ARBA00022452"/>
    </source>
</evidence>